<feature type="transmembrane region" description="Helical" evidence="1">
    <location>
        <begin position="64"/>
        <end position="91"/>
    </location>
</feature>
<dbReference type="EMBL" id="PEWY01000103">
    <property type="protein sequence ID" value="PIU36913.1"/>
    <property type="molecule type" value="Genomic_DNA"/>
</dbReference>
<reference evidence="3" key="1">
    <citation type="submission" date="2017-09" db="EMBL/GenBank/DDBJ databases">
        <title>Depth-based differentiation of microbial function through sediment-hosted aquifers and enrichment of novel symbionts in the deep terrestrial subsurface.</title>
        <authorList>
            <person name="Probst A.J."/>
            <person name="Ladd B."/>
            <person name="Jarett J.K."/>
            <person name="Geller-Mcgrath D.E."/>
            <person name="Sieber C.M.K."/>
            <person name="Emerson J.B."/>
            <person name="Anantharaman K."/>
            <person name="Thomas B.C."/>
            <person name="Malmstrom R."/>
            <person name="Stieglmeier M."/>
            <person name="Klingl A."/>
            <person name="Woyke T."/>
            <person name="Ryan C.M."/>
            <person name="Banfield J.F."/>
        </authorList>
    </citation>
    <scope>NUCLEOTIDE SEQUENCE [LARGE SCALE GENOMIC DNA]</scope>
</reference>
<sequence length="98" mass="10335">MVYAFNINPTSFPAAKIGKVSDIMNIALPLAMTGGGLIFLFILLKAAFDILTNGDNPDALKKAYASITTSVVGLIIVIASFLAIQLLGVILKTDIIPK</sequence>
<feature type="transmembrane region" description="Helical" evidence="1">
    <location>
        <begin position="26"/>
        <end position="44"/>
    </location>
</feature>
<dbReference type="Proteomes" id="UP000230184">
    <property type="component" value="Unassembled WGS sequence"/>
</dbReference>
<keyword evidence="1" id="KW-1133">Transmembrane helix</keyword>
<accession>A0A2M6YTX4</accession>
<evidence type="ECO:0000313" key="3">
    <source>
        <dbReference type="Proteomes" id="UP000230184"/>
    </source>
</evidence>
<evidence type="ECO:0000313" key="2">
    <source>
        <dbReference type="EMBL" id="PIU36913.1"/>
    </source>
</evidence>
<dbReference type="AlphaFoldDB" id="A0A2M6YTX4"/>
<name>A0A2M6YTX4_9BACT</name>
<comment type="caution">
    <text evidence="2">The sequence shown here is derived from an EMBL/GenBank/DDBJ whole genome shotgun (WGS) entry which is preliminary data.</text>
</comment>
<keyword evidence="1" id="KW-0812">Transmembrane</keyword>
<gene>
    <name evidence="2" type="ORF">COT02_03555</name>
</gene>
<organism evidence="2 3">
    <name type="scientific">Candidatus Roizmanbacteria bacterium CG07_land_8_20_14_0_80_34_15</name>
    <dbReference type="NCBI Taxonomy" id="1974849"/>
    <lineage>
        <taxon>Bacteria</taxon>
        <taxon>Candidatus Roizmaniibacteriota</taxon>
    </lineage>
</organism>
<evidence type="ECO:0000256" key="1">
    <source>
        <dbReference type="SAM" id="Phobius"/>
    </source>
</evidence>
<protein>
    <submittedName>
        <fullName evidence="2">Uncharacterized protein</fullName>
    </submittedName>
</protein>
<keyword evidence="1" id="KW-0472">Membrane</keyword>
<proteinExistence type="predicted"/>